<dbReference type="InterPro" id="IPR036452">
    <property type="entry name" value="Ribo_hydro-like"/>
</dbReference>
<feature type="domain" description="Inosine/uridine-preferring nucleoside hydrolase" evidence="2">
    <location>
        <begin position="1"/>
        <end position="107"/>
    </location>
</feature>
<comment type="similarity">
    <text evidence="1">Belongs to the IUNH family.</text>
</comment>
<dbReference type="InParanoid" id="A7TBI4"/>
<dbReference type="InterPro" id="IPR052775">
    <property type="entry name" value="IUN_hydrolase"/>
</dbReference>
<dbReference type="eggNOG" id="KOG2938">
    <property type="taxonomic scope" value="Eukaryota"/>
</dbReference>
<dbReference type="EMBL" id="DS475251">
    <property type="protein sequence ID" value="EDO26622.1"/>
    <property type="molecule type" value="Genomic_DNA"/>
</dbReference>
<protein>
    <recommendedName>
        <fullName evidence="2">Inosine/uridine-preferring nucleoside hydrolase domain-containing protein</fullName>
    </recommendedName>
</protein>
<keyword evidence="4" id="KW-1185">Reference proteome</keyword>
<evidence type="ECO:0000313" key="4">
    <source>
        <dbReference type="Proteomes" id="UP000001593"/>
    </source>
</evidence>
<dbReference type="PANTHER" id="PTHR46190:SF1">
    <property type="entry name" value="SI:CH211-201H21.5"/>
    <property type="match status" value="1"/>
</dbReference>
<dbReference type="PANTHER" id="PTHR46190">
    <property type="entry name" value="SI:CH211-201H21.5-RELATED"/>
    <property type="match status" value="1"/>
</dbReference>
<name>A7TBI4_NEMVE</name>
<dbReference type="Proteomes" id="UP000001593">
    <property type="component" value="Unassembled WGS sequence"/>
</dbReference>
<evidence type="ECO:0000259" key="2">
    <source>
        <dbReference type="Pfam" id="PF01156"/>
    </source>
</evidence>
<dbReference type="HOGENOM" id="CLU_2067305_0_0_1"/>
<sequence length="119" mass="13313">ISILALAPLTNLAIAGRLDPTFLTNVKAVHMMGGNKHAVGNHLVTAEFNFGADPEAAHIVLNEFKCNMSLITWEFTLENPMTWAWFDEYAAVNTTKGRFIYNITRHVSIIVKWQCYGMG</sequence>
<feature type="non-terminal residue" evidence="3">
    <location>
        <position position="1"/>
    </location>
</feature>
<dbReference type="GO" id="GO:0016799">
    <property type="term" value="F:hydrolase activity, hydrolyzing N-glycosyl compounds"/>
    <property type="evidence" value="ECO:0007669"/>
    <property type="project" value="InterPro"/>
</dbReference>
<reference evidence="3 4" key="1">
    <citation type="journal article" date="2007" name="Science">
        <title>Sea anemone genome reveals ancestral eumetazoan gene repertoire and genomic organization.</title>
        <authorList>
            <person name="Putnam N.H."/>
            <person name="Srivastava M."/>
            <person name="Hellsten U."/>
            <person name="Dirks B."/>
            <person name="Chapman J."/>
            <person name="Salamov A."/>
            <person name="Terry A."/>
            <person name="Shapiro H."/>
            <person name="Lindquist E."/>
            <person name="Kapitonov V.V."/>
            <person name="Jurka J."/>
            <person name="Genikhovich G."/>
            <person name="Grigoriev I.V."/>
            <person name="Lucas S.M."/>
            <person name="Steele R.E."/>
            <person name="Finnerty J.R."/>
            <person name="Technau U."/>
            <person name="Martindale M.Q."/>
            <person name="Rokhsar D.S."/>
        </authorList>
    </citation>
    <scope>NUCLEOTIDE SEQUENCE [LARGE SCALE GENOMIC DNA]</scope>
    <source>
        <strain evidence="4">CH2 X CH6</strain>
    </source>
</reference>
<evidence type="ECO:0000313" key="3">
    <source>
        <dbReference type="EMBL" id="EDO26622.1"/>
    </source>
</evidence>
<proteinExistence type="inferred from homology"/>
<dbReference type="STRING" id="45351.A7TBI4"/>
<dbReference type="PhylomeDB" id="A7TBI4"/>
<evidence type="ECO:0000256" key="1">
    <source>
        <dbReference type="ARBA" id="ARBA00009176"/>
    </source>
</evidence>
<dbReference type="AlphaFoldDB" id="A7TBI4"/>
<organism evidence="3 4">
    <name type="scientific">Nematostella vectensis</name>
    <name type="common">Starlet sea anemone</name>
    <dbReference type="NCBI Taxonomy" id="45351"/>
    <lineage>
        <taxon>Eukaryota</taxon>
        <taxon>Metazoa</taxon>
        <taxon>Cnidaria</taxon>
        <taxon>Anthozoa</taxon>
        <taxon>Hexacorallia</taxon>
        <taxon>Actiniaria</taxon>
        <taxon>Edwardsiidae</taxon>
        <taxon>Nematostella</taxon>
    </lineage>
</organism>
<dbReference type="InterPro" id="IPR001910">
    <property type="entry name" value="Inosine/uridine_hydrolase_dom"/>
</dbReference>
<gene>
    <name evidence="3" type="ORF">NEMVEDRAFT_v1g153582</name>
</gene>
<accession>A7TBI4</accession>
<dbReference type="Pfam" id="PF01156">
    <property type="entry name" value="IU_nuc_hydro"/>
    <property type="match status" value="1"/>
</dbReference>
<dbReference type="Gene3D" id="3.90.245.10">
    <property type="entry name" value="Ribonucleoside hydrolase-like"/>
    <property type="match status" value="1"/>
</dbReference>
<dbReference type="SUPFAM" id="SSF53590">
    <property type="entry name" value="Nucleoside hydrolase"/>
    <property type="match status" value="1"/>
</dbReference>